<dbReference type="PROSITE" id="PS51257">
    <property type="entry name" value="PROKAR_LIPOPROTEIN"/>
    <property type="match status" value="1"/>
</dbReference>
<accession>A0A7X8C3P9</accession>
<evidence type="ECO:0000313" key="1">
    <source>
        <dbReference type="EMBL" id="NLJ18425.1"/>
    </source>
</evidence>
<proteinExistence type="predicted"/>
<dbReference type="RefSeq" id="WP_276648227.1">
    <property type="nucleotide sequence ID" value="NZ_JAAYSM010000195.1"/>
</dbReference>
<name>A0A7X8C3P9_9LACT</name>
<evidence type="ECO:0000313" key="2">
    <source>
        <dbReference type="Proteomes" id="UP000541058"/>
    </source>
</evidence>
<organism evidence="1 2">
    <name type="scientific">Globicatella sulfidifaciens</name>
    <dbReference type="NCBI Taxonomy" id="136093"/>
    <lineage>
        <taxon>Bacteria</taxon>
        <taxon>Bacillati</taxon>
        <taxon>Bacillota</taxon>
        <taxon>Bacilli</taxon>
        <taxon>Lactobacillales</taxon>
        <taxon>Aerococcaceae</taxon>
        <taxon>Globicatella</taxon>
    </lineage>
</organism>
<comment type="caution">
    <text evidence="1">The sequence shown here is derived from an EMBL/GenBank/DDBJ whole genome shotgun (WGS) entry which is preliminary data.</text>
</comment>
<dbReference type="AlphaFoldDB" id="A0A7X8C3P9"/>
<dbReference type="Proteomes" id="UP000541058">
    <property type="component" value="Unassembled WGS sequence"/>
</dbReference>
<sequence>MKKIWVLIVFVLLGLTGCSSKPEISDYLSYDIRGVNRYASLHGSIDSFNLSKEALKLKNGALDEPKSETLAALLMFDVTLDYDATKFENLQNGDEITINFTVADRLKSKVKTSPLKIKVENLDEKDTVNANDN</sequence>
<dbReference type="EMBL" id="JAAYSM010000195">
    <property type="protein sequence ID" value="NLJ18425.1"/>
    <property type="molecule type" value="Genomic_DNA"/>
</dbReference>
<gene>
    <name evidence="1" type="ORF">GX355_06140</name>
</gene>
<reference evidence="1 2" key="1">
    <citation type="journal article" date="2020" name="Biotechnol. Biofuels">
        <title>New insights from the biogas microbiome by comprehensive genome-resolved metagenomics of nearly 1600 species originating from multiple anaerobic digesters.</title>
        <authorList>
            <person name="Campanaro S."/>
            <person name="Treu L."/>
            <person name="Rodriguez-R L.M."/>
            <person name="Kovalovszki A."/>
            <person name="Ziels R.M."/>
            <person name="Maus I."/>
            <person name="Zhu X."/>
            <person name="Kougias P.G."/>
            <person name="Basile A."/>
            <person name="Luo G."/>
            <person name="Schluter A."/>
            <person name="Konstantinidis K.T."/>
            <person name="Angelidaki I."/>
        </authorList>
    </citation>
    <scope>NUCLEOTIDE SEQUENCE [LARGE SCALE GENOMIC DNA]</scope>
    <source>
        <strain evidence="1">AS23ysBPME_34</strain>
    </source>
</reference>
<protein>
    <submittedName>
        <fullName evidence="1">Uncharacterized protein</fullName>
    </submittedName>
</protein>